<evidence type="ECO:0000259" key="9">
    <source>
        <dbReference type="PROSITE" id="PS50056"/>
    </source>
</evidence>
<dbReference type="InterPro" id="IPR016130">
    <property type="entry name" value="Tyr_Pase_AS"/>
</dbReference>
<keyword evidence="12" id="KW-1185">Reference proteome</keyword>
<dbReference type="Gene3D" id="3.90.190.10">
    <property type="entry name" value="Protein tyrosine phosphatase superfamily"/>
    <property type="match status" value="1"/>
</dbReference>
<comment type="subcellular location">
    <subcellularLocation>
        <location evidence="1">Cell membrane</location>
        <topology evidence="1">Peripheral membrane protein</topology>
    </subcellularLocation>
</comment>
<dbReference type="PANTHER" id="PTHR43166:SF9">
    <property type="entry name" value="GLUTAMATE_ASPARTATE IMPORT ATP-BINDING PROTEIN GLTL"/>
    <property type="match status" value="1"/>
</dbReference>
<comment type="caution">
    <text evidence="11">The sequence shown here is derived from an EMBL/GenBank/DDBJ whole genome shotgun (WGS) entry which is preliminary data.</text>
</comment>
<feature type="region of interest" description="Disordered" evidence="8">
    <location>
        <begin position="437"/>
        <end position="457"/>
    </location>
</feature>
<evidence type="ECO:0000313" key="11">
    <source>
        <dbReference type="EMBL" id="MDG5974299.1"/>
    </source>
</evidence>
<feature type="domain" description="ABC transporter" evidence="10">
    <location>
        <begin position="3"/>
        <end position="235"/>
    </location>
</feature>
<evidence type="ECO:0000256" key="5">
    <source>
        <dbReference type="ARBA" id="ARBA00022741"/>
    </source>
</evidence>
<proteinExistence type="inferred from homology"/>
<evidence type="ECO:0000256" key="4">
    <source>
        <dbReference type="ARBA" id="ARBA00022475"/>
    </source>
</evidence>
<dbReference type="EMBL" id="AOGK01000002">
    <property type="protein sequence ID" value="MDG5974299.1"/>
    <property type="molecule type" value="Genomic_DNA"/>
</dbReference>
<dbReference type="Proteomes" id="UP001152876">
    <property type="component" value="Unassembled WGS sequence"/>
</dbReference>
<dbReference type="Gene3D" id="3.40.50.300">
    <property type="entry name" value="P-loop containing nucleotide triphosphate hydrolases"/>
    <property type="match status" value="1"/>
</dbReference>
<keyword evidence="5" id="KW-0547">Nucleotide-binding</keyword>
<name>A0A9X4S8S7_9BURK</name>
<dbReference type="GO" id="GO:0005886">
    <property type="term" value="C:plasma membrane"/>
    <property type="evidence" value="ECO:0007669"/>
    <property type="project" value="UniProtKB-SubCell"/>
</dbReference>
<evidence type="ECO:0000256" key="6">
    <source>
        <dbReference type="ARBA" id="ARBA00022840"/>
    </source>
</evidence>
<feature type="domain" description="Tyrosine specific protein phosphatases" evidence="9">
    <location>
        <begin position="363"/>
        <end position="417"/>
    </location>
</feature>
<sequence length="457" mass="50012">MSLRLRGFGLAYDDRVVLRGIDLDVPAQGCTVLLGPAGTGKSSLLRTLAGYNDNNPSLRVWGQLQYQGAARTPDHQPALVVQKAQLLVSTVLDNLLSGLPDRSRLTRAQQLDRLRQITGELHQAWIMDRLHTSVLDLSLPQQRVIAILREFLGRPALLMLDEPTTGLSDDEADGLADFIEDIGRQQAMLLVLHHLRLTRRLAQHVVLIASGRTQESAPTERFFDQPQSEAACQFIRTGSCPEFSPAQEADALPDEPAAPPRTPCLSTLVSAASGPRGFAWLLPGRLAGTPWPGLIRETEDDLGALRHVGVTRLVSLTEQAFPEALAARFGLQCASLPIADMQAPTLARAAALCNDIDHWLRAGEVVALHCKAGLGRTGTLLAAYWLWQGNGQRSALESIDRIRRLDAAMIQAPSQTAFLSGFADFLSRRPYPPLTTLGNGRFHKNDSPERKFPHEQT</sequence>
<dbReference type="AlphaFoldDB" id="A0A9X4S8S7"/>
<keyword evidence="7" id="KW-0472">Membrane</keyword>
<dbReference type="GO" id="GO:0016887">
    <property type="term" value="F:ATP hydrolysis activity"/>
    <property type="evidence" value="ECO:0007669"/>
    <property type="project" value="InterPro"/>
</dbReference>
<dbReference type="InterPro" id="IPR029021">
    <property type="entry name" value="Prot-tyrosine_phosphatase-like"/>
</dbReference>
<dbReference type="Pfam" id="PF00005">
    <property type="entry name" value="ABC_tran"/>
    <property type="match status" value="1"/>
</dbReference>
<dbReference type="InterPro" id="IPR027417">
    <property type="entry name" value="P-loop_NTPase"/>
</dbReference>
<evidence type="ECO:0000256" key="3">
    <source>
        <dbReference type="ARBA" id="ARBA00022448"/>
    </source>
</evidence>
<gene>
    <name evidence="11" type="ORF">H010_03492</name>
</gene>
<reference evidence="11" key="1">
    <citation type="submission" date="2013-01" db="EMBL/GenBank/DDBJ databases">
        <title>Genome draft of Hydrogenophaga taeniospiralis 2K1.</title>
        <authorList>
            <person name="Gomila M."/>
            <person name="Lalucat J."/>
        </authorList>
    </citation>
    <scope>NUCLEOTIDE SEQUENCE</scope>
    <source>
        <strain evidence="11">CCUG 15921</strain>
    </source>
</reference>
<keyword evidence="3" id="KW-0813">Transport</keyword>
<dbReference type="SMART" id="SM00382">
    <property type="entry name" value="AAA"/>
    <property type="match status" value="1"/>
</dbReference>
<dbReference type="PROSITE" id="PS00383">
    <property type="entry name" value="TYR_PHOSPHATASE_1"/>
    <property type="match status" value="1"/>
</dbReference>
<evidence type="ECO:0000259" key="10">
    <source>
        <dbReference type="PROSITE" id="PS50893"/>
    </source>
</evidence>
<comment type="similarity">
    <text evidence="2">Belongs to the ABC transporter superfamily.</text>
</comment>
<evidence type="ECO:0000313" key="12">
    <source>
        <dbReference type="Proteomes" id="UP001152876"/>
    </source>
</evidence>
<feature type="compositionally biased region" description="Basic and acidic residues" evidence="8">
    <location>
        <begin position="443"/>
        <end position="457"/>
    </location>
</feature>
<dbReference type="SUPFAM" id="SSF52799">
    <property type="entry name" value="(Phosphotyrosine protein) phosphatases II"/>
    <property type="match status" value="1"/>
</dbReference>
<protein>
    <submittedName>
        <fullName evidence="11">ABC transporter-like protein</fullName>
    </submittedName>
</protein>
<dbReference type="InterPro" id="IPR003593">
    <property type="entry name" value="AAA+_ATPase"/>
</dbReference>
<dbReference type="InterPro" id="IPR000387">
    <property type="entry name" value="Tyr_Pase_dom"/>
</dbReference>
<dbReference type="SUPFAM" id="SSF52540">
    <property type="entry name" value="P-loop containing nucleoside triphosphate hydrolases"/>
    <property type="match status" value="1"/>
</dbReference>
<dbReference type="PROSITE" id="PS50056">
    <property type="entry name" value="TYR_PHOSPHATASE_2"/>
    <property type="match status" value="1"/>
</dbReference>
<dbReference type="PANTHER" id="PTHR43166">
    <property type="entry name" value="AMINO ACID IMPORT ATP-BINDING PROTEIN"/>
    <property type="match status" value="1"/>
</dbReference>
<dbReference type="GO" id="GO:0005524">
    <property type="term" value="F:ATP binding"/>
    <property type="evidence" value="ECO:0007669"/>
    <property type="project" value="UniProtKB-KW"/>
</dbReference>
<dbReference type="InterPro" id="IPR050086">
    <property type="entry name" value="MetN_ABC_transporter-like"/>
</dbReference>
<keyword evidence="6" id="KW-0067">ATP-binding</keyword>
<keyword evidence="4" id="KW-1003">Cell membrane</keyword>
<evidence type="ECO:0000256" key="7">
    <source>
        <dbReference type="ARBA" id="ARBA00023136"/>
    </source>
</evidence>
<evidence type="ECO:0000256" key="8">
    <source>
        <dbReference type="SAM" id="MobiDB-lite"/>
    </source>
</evidence>
<dbReference type="Pfam" id="PF22785">
    <property type="entry name" value="Tc-R-P"/>
    <property type="match status" value="1"/>
</dbReference>
<accession>A0A9X4S8S7</accession>
<evidence type="ECO:0000256" key="1">
    <source>
        <dbReference type="ARBA" id="ARBA00004202"/>
    </source>
</evidence>
<dbReference type="InterPro" id="IPR003439">
    <property type="entry name" value="ABC_transporter-like_ATP-bd"/>
</dbReference>
<evidence type="ECO:0000256" key="2">
    <source>
        <dbReference type="ARBA" id="ARBA00005417"/>
    </source>
</evidence>
<dbReference type="PROSITE" id="PS50893">
    <property type="entry name" value="ABC_TRANSPORTER_2"/>
    <property type="match status" value="1"/>
</dbReference>
<organism evidence="11 12">
    <name type="scientific">Hydrogenophaga taeniospiralis CCUG 15921</name>
    <dbReference type="NCBI Taxonomy" id="1281780"/>
    <lineage>
        <taxon>Bacteria</taxon>
        <taxon>Pseudomonadati</taxon>
        <taxon>Pseudomonadota</taxon>
        <taxon>Betaproteobacteria</taxon>
        <taxon>Burkholderiales</taxon>
        <taxon>Comamonadaceae</taxon>
        <taxon>Hydrogenophaga</taxon>
    </lineage>
</organism>